<gene>
    <name evidence="1" type="ORF">KDH_76070</name>
</gene>
<dbReference type="Proteomes" id="UP001344906">
    <property type="component" value="Unassembled WGS sequence"/>
</dbReference>
<dbReference type="EMBL" id="BSRI01000002">
    <property type="protein sequence ID" value="GLV60788.1"/>
    <property type="molecule type" value="Genomic_DNA"/>
</dbReference>
<organism evidence="1 2">
    <name type="scientific">Dictyobacter halimunensis</name>
    <dbReference type="NCBI Taxonomy" id="3026934"/>
    <lineage>
        <taxon>Bacteria</taxon>
        <taxon>Bacillati</taxon>
        <taxon>Chloroflexota</taxon>
        <taxon>Ktedonobacteria</taxon>
        <taxon>Ktedonobacterales</taxon>
        <taxon>Dictyobacteraceae</taxon>
        <taxon>Dictyobacter</taxon>
    </lineage>
</organism>
<proteinExistence type="predicted"/>
<comment type="caution">
    <text evidence="1">The sequence shown here is derived from an EMBL/GenBank/DDBJ whole genome shotgun (WGS) entry which is preliminary data.</text>
</comment>
<accession>A0ABQ6G2M5</accession>
<evidence type="ECO:0000313" key="1">
    <source>
        <dbReference type="EMBL" id="GLV60788.1"/>
    </source>
</evidence>
<evidence type="ECO:0000313" key="2">
    <source>
        <dbReference type="Proteomes" id="UP001344906"/>
    </source>
</evidence>
<keyword evidence="2" id="KW-1185">Reference proteome</keyword>
<protein>
    <submittedName>
        <fullName evidence="1">Uncharacterized protein</fullName>
    </submittedName>
</protein>
<reference evidence="1 2" key="1">
    <citation type="submission" date="2023-02" db="EMBL/GenBank/DDBJ databases">
        <title>Dictyobacter halimunensis sp. nov., a new member of the class Ktedonobacteria from forest soil in a geothermal area.</title>
        <authorList>
            <person name="Rachmania M.K."/>
            <person name="Ningsih F."/>
            <person name="Sakai Y."/>
            <person name="Yabe S."/>
            <person name="Yokota A."/>
            <person name="Sjamsuridzal W."/>
        </authorList>
    </citation>
    <scope>NUCLEOTIDE SEQUENCE [LARGE SCALE GENOMIC DNA]</scope>
    <source>
        <strain evidence="1 2">S3.2.2.5</strain>
    </source>
</reference>
<sequence length="62" mass="6850">MLNVIFKGIIAMVTNNISNCQYMDKFPAVGAGHGVAARQSRGKPDTYGGGNMMRWGEIRVYR</sequence>
<name>A0ABQ6G2M5_9CHLR</name>